<evidence type="ECO:0000256" key="17">
    <source>
        <dbReference type="ARBA" id="ARBA00022833"/>
    </source>
</evidence>
<dbReference type="GO" id="GO:0042025">
    <property type="term" value="C:host cell nucleus"/>
    <property type="evidence" value="ECO:0007669"/>
    <property type="project" value="UniProtKB-SubCell"/>
</dbReference>
<dbReference type="Pfam" id="PF06431">
    <property type="entry name" value="Polyoma_lg_T_C"/>
    <property type="match status" value="1"/>
</dbReference>
<dbReference type="GO" id="GO:0039645">
    <property type="term" value="P:symbiont-mediated perturbation of host cell cycle G1/S transition checkpoint"/>
    <property type="evidence" value="ECO:0007669"/>
    <property type="project" value="UniProtKB-KW"/>
</dbReference>
<dbReference type="Gene3D" id="3.40.50.300">
    <property type="entry name" value="P-loop containing nucleotide triphosphate hydrolases"/>
    <property type="match status" value="1"/>
</dbReference>
<evidence type="ECO:0000256" key="30">
    <source>
        <dbReference type="ARBA" id="ARBA00045019"/>
    </source>
</evidence>
<organism evidence="39 40">
    <name type="scientific">Macaca fascicularis polyomavirus 1</name>
    <dbReference type="NCBI Taxonomy" id="1236398"/>
    <lineage>
        <taxon>Viruses</taxon>
        <taxon>Monodnaviria</taxon>
        <taxon>Shotokuvirae</taxon>
        <taxon>Cossaviricota</taxon>
        <taxon>Papovaviricetes</taxon>
        <taxon>Sepolyvirales</taxon>
        <taxon>Polyomaviridae</taxon>
        <taxon>Alphapolyomavirus</taxon>
        <taxon>Alphapolyomavirus macacae</taxon>
    </lineage>
</organism>
<evidence type="ECO:0000259" key="36">
    <source>
        <dbReference type="PROSITE" id="PS51206"/>
    </source>
</evidence>
<keyword evidence="17" id="KW-0862">Zinc</keyword>
<evidence type="ECO:0000256" key="14">
    <source>
        <dbReference type="ARBA" id="ARBA00022801"/>
    </source>
</evidence>
<evidence type="ECO:0000256" key="32">
    <source>
        <dbReference type="PROSITE-ProRule" id="PRU00620"/>
    </source>
</evidence>
<feature type="domain" description="T-ag OBD" evidence="37">
    <location>
        <begin position="205"/>
        <end position="325"/>
    </location>
</feature>
<comment type="catalytic activity">
    <reaction evidence="31">
        <text>ATP + H2O = ADP + phosphate + H(+)</text>
        <dbReference type="Rhea" id="RHEA:13065"/>
        <dbReference type="ChEBI" id="CHEBI:15377"/>
        <dbReference type="ChEBI" id="CHEBI:15378"/>
        <dbReference type="ChEBI" id="CHEBI:30616"/>
        <dbReference type="ChEBI" id="CHEBI:43474"/>
        <dbReference type="ChEBI" id="CHEBI:456216"/>
        <dbReference type="EC" id="5.6.2.4"/>
    </reaction>
</comment>
<dbReference type="GO" id="GO:0006260">
    <property type="term" value="P:DNA replication"/>
    <property type="evidence" value="ECO:0007669"/>
    <property type="project" value="UniProtKB-KW"/>
</dbReference>
<keyword evidence="14" id="KW-0378">Hydrolase</keyword>
<dbReference type="InterPro" id="IPR027417">
    <property type="entry name" value="P-loop_NTPase"/>
</dbReference>
<reference evidence="39 40" key="1">
    <citation type="journal article" date="2013" name="PLoS Pathog.">
        <title>Novel Polyomaviruses of Nonhuman Primates: Genetic and Serological Predictors for the Existence of Multiple Unknown Polyomaviruses within the Human Population.</title>
        <authorList>
            <person name="Scuda N."/>
            <person name="Madinda N.F."/>
            <person name="Akoua-Koffi C."/>
            <person name="Adjogoua E.V."/>
            <person name="Wevers D."/>
            <person name="Hofmann J."/>
            <person name="Cameron K.N."/>
            <person name="Leendertz S.A."/>
            <person name="Couacy-Hymann E."/>
            <person name="Robbins M."/>
            <person name="Boesch C."/>
            <person name="Jarvis M.A."/>
            <person name="Moens U."/>
            <person name="Mugisha L."/>
            <person name="Calvignac-Spencer S."/>
            <person name="Leendertz F.H."/>
            <person name="Ehlers B."/>
        </authorList>
    </citation>
    <scope>NUCLEOTIDE SEQUENCE [LARGE SCALE GENOMIC DNA]</scope>
    <source>
        <strain evidence="39">2085</strain>
    </source>
</reference>
<dbReference type="CDD" id="cd06257">
    <property type="entry name" value="DnaJ"/>
    <property type="match status" value="1"/>
</dbReference>
<feature type="domain" description="SF3 helicase" evidence="36">
    <location>
        <begin position="465"/>
        <end position="665"/>
    </location>
</feature>
<dbReference type="PROSITE" id="PS51206">
    <property type="entry name" value="SF3_HELICASE_1"/>
    <property type="match status" value="1"/>
</dbReference>
<dbReference type="SUPFAM" id="SSF46565">
    <property type="entry name" value="Chaperone J-domain"/>
    <property type="match status" value="1"/>
</dbReference>
<accession>K7QJ84</accession>
<keyword evidence="12" id="KW-0547">Nucleotide-binding</keyword>
<evidence type="ECO:0000256" key="4">
    <source>
        <dbReference type="ARBA" id="ARBA00022504"/>
    </source>
</evidence>
<dbReference type="SUPFAM" id="SSF55464">
    <property type="entry name" value="Origin of replication-binding domain, RBD-like"/>
    <property type="match status" value="1"/>
</dbReference>
<keyword evidence="10" id="KW-0235">DNA replication</keyword>
<dbReference type="Proteomes" id="UP000102806">
    <property type="component" value="Segment"/>
</dbReference>
<dbReference type="InterPro" id="IPR003593">
    <property type="entry name" value="AAA+_ATPase"/>
</dbReference>
<evidence type="ECO:0000256" key="10">
    <source>
        <dbReference type="ARBA" id="ARBA00022705"/>
    </source>
</evidence>
<dbReference type="GeneID" id="14258149"/>
<dbReference type="Gene3D" id="1.10.287.110">
    <property type="entry name" value="DnaJ domain"/>
    <property type="match status" value="1"/>
</dbReference>
<evidence type="ECO:0000256" key="26">
    <source>
        <dbReference type="ARBA" id="ARBA00023318"/>
    </source>
</evidence>
<dbReference type="PROSITE" id="PS50076">
    <property type="entry name" value="DNAJ_2"/>
    <property type="match status" value="1"/>
</dbReference>
<dbReference type="RefSeq" id="YP_007195262.1">
    <property type="nucleotide sequence ID" value="NC_019851.1"/>
</dbReference>
<evidence type="ECO:0000256" key="9">
    <source>
        <dbReference type="ARBA" id="ARBA00022632"/>
    </source>
</evidence>
<feature type="compositionally biased region" description="Acidic residues" evidence="34">
    <location>
        <begin position="148"/>
        <end position="158"/>
    </location>
</feature>
<dbReference type="InterPro" id="IPR037102">
    <property type="entry name" value="Znf_lg_T-Ag_D1_dom_sf"/>
</dbReference>
<evidence type="ECO:0000256" key="18">
    <source>
        <dbReference type="ARBA" id="ARBA00022840"/>
    </source>
</evidence>
<evidence type="ECO:0000256" key="20">
    <source>
        <dbReference type="ARBA" id="ARBA00022990"/>
    </source>
</evidence>
<protein>
    <recommendedName>
        <fullName evidence="3">Large T antigen</fullName>
        <ecNumber evidence="29">5.6.2.4</ecNumber>
    </recommendedName>
    <alternativeName>
        <fullName evidence="30">DNA 3'-5' helicase large T antigen</fullName>
    </alternativeName>
</protein>
<dbReference type="InterPro" id="IPR016392">
    <property type="entry name" value="Lg_T_Ag_polyomavir"/>
</dbReference>
<dbReference type="GO" id="GO:0003688">
    <property type="term" value="F:DNA replication origin binding"/>
    <property type="evidence" value="ECO:0007669"/>
    <property type="project" value="InterPro"/>
</dbReference>
<dbReference type="Gene3D" id="3.40.1310.20">
    <property type="match status" value="1"/>
</dbReference>
<name>K7QJ84_9POLY</name>
<dbReference type="PROSITE" id="PS51287">
    <property type="entry name" value="T_AG_OBD"/>
    <property type="match status" value="1"/>
</dbReference>
<dbReference type="KEGG" id="vg:14258149"/>
<keyword evidence="18" id="KW-0067">ATP-binding</keyword>
<keyword evidence="26" id="KW-1096">Inhibition of host JAK1 by virus</keyword>
<dbReference type="Gene3D" id="1.10.10.510">
    <property type="entry name" value="Zinc finger, large T-antigen D1 domain"/>
    <property type="match status" value="1"/>
</dbReference>
<evidence type="ECO:0000256" key="28">
    <source>
        <dbReference type="ARBA" id="ARBA00034617"/>
    </source>
</evidence>
<evidence type="ECO:0000256" key="23">
    <source>
        <dbReference type="ARBA" id="ARBA00023258"/>
    </source>
</evidence>
<keyword evidence="19" id="KW-0460">Magnesium</keyword>
<dbReference type="GO" id="GO:0039502">
    <property type="term" value="P:symbiont-mediated suppression of host type I interferon-mediated signaling pathway"/>
    <property type="evidence" value="ECO:0007669"/>
    <property type="project" value="UniProtKB-KW"/>
</dbReference>
<evidence type="ECO:0000259" key="37">
    <source>
        <dbReference type="PROSITE" id="PS51287"/>
    </source>
</evidence>
<keyword evidence="22" id="KW-0413">Isomerase</keyword>
<evidence type="ECO:0000256" key="3">
    <source>
        <dbReference type="ARBA" id="ARBA00018805"/>
    </source>
</evidence>
<keyword evidence="21 32" id="KW-0238">DNA-binding</keyword>
<evidence type="ECO:0000256" key="21">
    <source>
        <dbReference type="ARBA" id="ARBA00023125"/>
    </source>
</evidence>
<evidence type="ECO:0000259" key="35">
    <source>
        <dbReference type="PROSITE" id="PS50076"/>
    </source>
</evidence>
<evidence type="ECO:0000256" key="34">
    <source>
        <dbReference type="SAM" id="MobiDB-lite"/>
    </source>
</evidence>
<dbReference type="InterPro" id="IPR036869">
    <property type="entry name" value="J_dom_sf"/>
</dbReference>
<feature type="compositionally biased region" description="Low complexity" evidence="34">
    <location>
        <begin position="160"/>
        <end position="183"/>
    </location>
</feature>
<dbReference type="InterPro" id="IPR003133">
    <property type="entry name" value="T_Ag_DNA-bd"/>
</dbReference>
<keyword evidence="11" id="KW-0479">Metal-binding</keyword>
<feature type="region of interest" description="Disordered" evidence="34">
    <location>
        <begin position="130"/>
        <end position="199"/>
    </location>
</feature>
<dbReference type="GO" id="GO:0008270">
    <property type="term" value="F:zinc ion binding"/>
    <property type="evidence" value="ECO:0007669"/>
    <property type="project" value="UniProtKB-KW"/>
</dbReference>
<evidence type="ECO:0000313" key="40">
    <source>
        <dbReference type="Proteomes" id="UP000102806"/>
    </source>
</evidence>
<dbReference type="GO" id="GO:0043138">
    <property type="term" value="F:3'-5' DNA helicase activity"/>
    <property type="evidence" value="ECO:0007669"/>
    <property type="project" value="UniProtKB-EC"/>
</dbReference>
<dbReference type="GO" id="GO:0005524">
    <property type="term" value="F:ATP binding"/>
    <property type="evidence" value="ECO:0007669"/>
    <property type="project" value="UniProtKB-KW"/>
</dbReference>
<feature type="DNA-binding region" description="T-ag OBD" evidence="32">
    <location>
        <begin position="205"/>
        <end position="325"/>
    </location>
</feature>
<evidence type="ECO:0000259" key="38">
    <source>
        <dbReference type="PROSITE" id="PS51341"/>
    </source>
</evidence>
<evidence type="ECO:0000256" key="33">
    <source>
        <dbReference type="PROSITE-ProRule" id="PRU00671"/>
    </source>
</evidence>
<evidence type="ECO:0000256" key="2">
    <source>
        <dbReference type="ARBA" id="ARBA00004147"/>
    </source>
</evidence>
<evidence type="ECO:0000256" key="29">
    <source>
        <dbReference type="ARBA" id="ARBA00034808"/>
    </source>
</evidence>
<dbReference type="SMART" id="SM00382">
    <property type="entry name" value="AAA"/>
    <property type="match status" value="1"/>
</dbReference>
<keyword evidence="5" id="KW-0244">Early protein</keyword>
<dbReference type="PIRSF" id="PIRSF003368">
    <property type="entry name" value="Large_T_antigen_polyomaV"/>
    <property type="match status" value="1"/>
</dbReference>
<keyword evidence="24" id="KW-0899">Viral immunoevasion</keyword>
<dbReference type="EC" id="5.6.2.4" evidence="29"/>
<keyword evidence="40" id="KW-1185">Reference proteome</keyword>
<evidence type="ECO:0000256" key="16">
    <source>
        <dbReference type="ARBA" id="ARBA00022830"/>
    </source>
</evidence>
<dbReference type="Pfam" id="PF02217">
    <property type="entry name" value="T_Ag_DNA_bind"/>
    <property type="match status" value="1"/>
</dbReference>
<dbReference type="GO" id="GO:0016787">
    <property type="term" value="F:hydrolase activity"/>
    <property type="evidence" value="ECO:0007669"/>
    <property type="project" value="UniProtKB-KW"/>
</dbReference>
<evidence type="ECO:0000256" key="24">
    <source>
        <dbReference type="ARBA" id="ARBA00023280"/>
    </source>
</evidence>
<keyword evidence="15" id="KW-0347">Helicase</keyword>
<comment type="cofactor">
    <cofactor evidence="1">
        <name>Mg(2+)</name>
        <dbReference type="ChEBI" id="CHEBI:18420"/>
    </cofactor>
</comment>
<dbReference type="GO" id="GO:0039576">
    <property type="term" value="P:symbiont-mediated suppression of host JAK-STAT cascade via inhibition of JAK1 activity"/>
    <property type="evidence" value="ECO:0007669"/>
    <property type="project" value="UniProtKB-KW"/>
</dbReference>
<keyword evidence="6" id="KW-0597">Phosphoprotein</keyword>
<evidence type="ECO:0000256" key="12">
    <source>
        <dbReference type="ARBA" id="ARBA00022741"/>
    </source>
</evidence>
<evidence type="ECO:0000256" key="19">
    <source>
        <dbReference type="ARBA" id="ARBA00022842"/>
    </source>
</evidence>
<feature type="domain" description="J" evidence="35">
    <location>
        <begin position="12"/>
        <end position="86"/>
    </location>
</feature>
<evidence type="ECO:0000256" key="6">
    <source>
        <dbReference type="ARBA" id="ARBA00022553"/>
    </source>
</evidence>
<dbReference type="PROSITE" id="PS51341">
    <property type="entry name" value="ZF_LTAG_D1"/>
    <property type="match status" value="1"/>
</dbReference>
<keyword evidence="8" id="KW-0945">Host-virus interaction</keyword>
<comment type="subcellular location">
    <subcellularLocation>
        <location evidence="2">Host nucleus</location>
    </subcellularLocation>
</comment>
<feature type="domain" description="T-ag D1-type" evidence="38">
    <location>
        <begin position="332"/>
        <end position="424"/>
    </location>
</feature>
<keyword evidence="20" id="KW-0007">Acetylation</keyword>
<comment type="subunit">
    <text evidence="27">Forms homohexamers in the presence of ATP. Interacts with host HDAC1. Interacts (via LXCXE domain) with host RB1; the interaction induces the aberrant dissociation of RB1-E2F1 complex thereby disrupting RB1's activity. Interacts (via LXCXE domain) with host pRB-related proteins RBL1 and RBL2. Interacts (via C-terminus) with host TOP1 and POLA1 allowing DNA replication. Interacts with host preinitiation complex components TBP, TFIIA and TFIID to regulate transcription initiation.</text>
</comment>
<keyword evidence="9" id="KW-1090">Inhibition of host innate immune response by virus</keyword>
<keyword evidence="23" id="KW-0922">Interferon antiviral system evasion</keyword>
<dbReference type="InterPro" id="IPR010932">
    <property type="entry name" value="Lg_T_Ag_Polyomavir_C"/>
</dbReference>
<evidence type="ECO:0000313" key="39">
    <source>
        <dbReference type="EMBL" id="AFU25608.1"/>
    </source>
</evidence>
<keyword evidence="13 33" id="KW-0863">Zinc-finger</keyword>
<keyword evidence="25" id="KW-1078">G1/S host cell cycle checkpoint dysregulation by virus</keyword>
<dbReference type="SMART" id="SM00271">
    <property type="entry name" value="DnaJ"/>
    <property type="match status" value="1"/>
</dbReference>
<evidence type="ECO:0000256" key="25">
    <source>
        <dbReference type="ARBA" id="ARBA00023309"/>
    </source>
</evidence>
<keyword evidence="16" id="KW-1114">Inhibition of host interferon signaling pathway by virus</keyword>
<evidence type="ECO:0000256" key="27">
    <source>
        <dbReference type="ARBA" id="ARBA00026077"/>
    </source>
</evidence>
<dbReference type="OrthoDB" id="14669at10239"/>
<dbReference type="InterPro" id="IPR001623">
    <property type="entry name" value="DnaJ_domain"/>
</dbReference>
<comment type="catalytic activity">
    <reaction evidence="28">
        <text>Couples ATP hydrolysis with the unwinding of duplex DNA by translocating in the 3'-5' direction.</text>
        <dbReference type="EC" id="5.6.2.4"/>
    </reaction>
</comment>
<evidence type="ECO:0000256" key="8">
    <source>
        <dbReference type="ARBA" id="ARBA00022581"/>
    </source>
</evidence>
<evidence type="ECO:0000256" key="15">
    <source>
        <dbReference type="ARBA" id="ARBA00022806"/>
    </source>
</evidence>
<sequence>MDQILSQEERYELMDLLQITRAAWGNLSLMKKAYKTVSKLYHPDKGGDSTKMQRLNELFQRVQVTLLEIRSDSGTSSSQGYYSESPSFMRTPFAYCPEENQDADSSGSWGKWWRDYVNKECCNDLFCTETMSSSSDEENGPPPPPPPTEEEDEIEEVPETPHTSTQSQSQSQSQSFEETPSSQNSFTCTPPKRRKSDEKKPEDFPVCLYAFLSHAIYSNKTMNSFLIYTTLEKSRQLYKTVEKSKIKVDFKASFSYKDEEGEGSLLFLITLGKHRVSAVKHFCVSQCTLSFIHCKGVVKPLELYKALGKPPFKLLEENKPGVSMFDFQEEKEQSVNWQEICNFASEAKISDVLLLLGIYIDFAVEPGKCSKCEKKQHKFHYNYHKAHHANACLFLESRAQKNICQQAVDQVLAARRLKLVECTRLELLEERFLQLFEEMEDFLHGEIEILRWMSGVAWYTILLDNSWDVFQNILQLITTSQPKKRNVLFKGPINSGKTTLASAFMHFFDGKALNINCPADKLSFELGVAIDQFCVLLDDVKGQITLNKHLQPGQGISNLDNLRDHLDGTIKVNLEKKHINKRSQIFPPVIMTMNEYLLPPTVGVRFALHLHFKPKAYLKQSLEKSDLVARRILNSGYTILLLLLWYNPVDSFTPKVQEKVVQWKETLERYVSITQFGNIQQNIIDGKDPLDGIVIEEQM</sequence>
<evidence type="ECO:0000256" key="22">
    <source>
        <dbReference type="ARBA" id="ARBA00023235"/>
    </source>
</evidence>
<dbReference type="EMBL" id="JX159986">
    <property type="protein sequence ID" value="AFU25608.1"/>
    <property type="molecule type" value="Genomic_DNA"/>
</dbReference>
<dbReference type="SUPFAM" id="SSF52540">
    <property type="entry name" value="P-loop containing nucleoside triphosphate hydrolases"/>
    <property type="match status" value="1"/>
</dbReference>
<evidence type="ECO:0000256" key="11">
    <source>
        <dbReference type="ARBA" id="ARBA00022723"/>
    </source>
</evidence>
<evidence type="ECO:0000256" key="1">
    <source>
        <dbReference type="ARBA" id="ARBA00001946"/>
    </source>
</evidence>
<proteinExistence type="predicted"/>
<evidence type="ECO:0000256" key="13">
    <source>
        <dbReference type="ARBA" id="ARBA00022771"/>
    </source>
</evidence>
<keyword evidence="4" id="KW-1121">Modulation of host cell cycle by virus</keyword>
<evidence type="ECO:0000256" key="31">
    <source>
        <dbReference type="ARBA" id="ARBA00048988"/>
    </source>
</evidence>
<dbReference type="InterPro" id="IPR014015">
    <property type="entry name" value="Helicase_SF3_DNA-vir"/>
</dbReference>
<evidence type="ECO:0000256" key="7">
    <source>
        <dbReference type="ARBA" id="ARBA00022562"/>
    </source>
</evidence>
<dbReference type="InterPro" id="IPR017910">
    <property type="entry name" value="Znf_lg_T-Ag_D1-typ"/>
</dbReference>
<keyword evidence="7" id="KW-1048">Host nucleus</keyword>
<evidence type="ECO:0000256" key="5">
    <source>
        <dbReference type="ARBA" id="ARBA00022518"/>
    </source>
</evidence>
<dbReference type="Gene3D" id="1.20.1050.70">
    <property type="entry name" value="Large T antigen, SV40, domain 3"/>
    <property type="match status" value="1"/>
</dbReference>
<dbReference type="GO" id="GO:0052170">
    <property type="term" value="P:symbiont-mediated suppression of host innate immune response"/>
    <property type="evidence" value="ECO:0007669"/>
    <property type="project" value="UniProtKB-KW"/>
</dbReference>